<comment type="caution">
    <text evidence="1">The sequence shown here is derived from an EMBL/GenBank/DDBJ whole genome shotgun (WGS) entry which is preliminary data.</text>
</comment>
<name>A0A7W7YGU4_9BACT</name>
<dbReference type="Proteomes" id="UP000590740">
    <property type="component" value="Unassembled WGS sequence"/>
</dbReference>
<dbReference type="AlphaFoldDB" id="A0A7W7YGU4"/>
<reference evidence="1 2" key="1">
    <citation type="submission" date="2020-08" db="EMBL/GenBank/DDBJ databases">
        <title>Genomic Encyclopedia of Type Strains, Phase IV (KMG-IV): sequencing the most valuable type-strain genomes for metagenomic binning, comparative biology and taxonomic classification.</title>
        <authorList>
            <person name="Goeker M."/>
        </authorList>
    </citation>
    <scope>NUCLEOTIDE SEQUENCE [LARGE SCALE GENOMIC DNA]</scope>
    <source>
        <strain evidence="1 2">DSM 12252</strain>
    </source>
</reference>
<gene>
    <name evidence="1" type="ORF">HNQ65_005356</name>
</gene>
<sequence length="47" mass="4740">MSDALPETNQCPVCSGKLERDGMCLACLLQEGLEAAGVTGTGEAKAA</sequence>
<dbReference type="EMBL" id="JACHIG010000026">
    <property type="protein sequence ID" value="MBB5035742.1"/>
    <property type="molecule type" value="Genomic_DNA"/>
</dbReference>
<keyword evidence="2" id="KW-1185">Reference proteome</keyword>
<evidence type="ECO:0000313" key="2">
    <source>
        <dbReference type="Proteomes" id="UP000590740"/>
    </source>
</evidence>
<evidence type="ECO:0000313" key="1">
    <source>
        <dbReference type="EMBL" id="MBB5035742.1"/>
    </source>
</evidence>
<feature type="non-terminal residue" evidence="1">
    <location>
        <position position="47"/>
    </location>
</feature>
<proteinExistence type="predicted"/>
<accession>A0A7W7YGU4</accession>
<organism evidence="1 2">
    <name type="scientific">Prosthecobacter vanneervenii</name>
    <dbReference type="NCBI Taxonomy" id="48466"/>
    <lineage>
        <taxon>Bacteria</taxon>
        <taxon>Pseudomonadati</taxon>
        <taxon>Verrucomicrobiota</taxon>
        <taxon>Verrucomicrobiia</taxon>
        <taxon>Verrucomicrobiales</taxon>
        <taxon>Verrucomicrobiaceae</taxon>
        <taxon>Prosthecobacter</taxon>
    </lineage>
</organism>
<protein>
    <submittedName>
        <fullName evidence="1">Uncharacterized protein</fullName>
    </submittedName>
</protein>